<comment type="similarity">
    <text evidence="1 3">Belongs to the short-chain dehydrogenases/reductases (SDR) family.</text>
</comment>
<dbReference type="OrthoDB" id="8280747at2"/>
<dbReference type="PRINTS" id="PR00081">
    <property type="entry name" value="GDHRDH"/>
</dbReference>
<keyword evidence="5" id="KW-1185">Reference proteome</keyword>
<evidence type="ECO:0000256" key="1">
    <source>
        <dbReference type="ARBA" id="ARBA00006484"/>
    </source>
</evidence>
<dbReference type="SUPFAM" id="SSF51735">
    <property type="entry name" value="NAD(P)-binding Rossmann-fold domains"/>
    <property type="match status" value="1"/>
</dbReference>
<dbReference type="InterPro" id="IPR002347">
    <property type="entry name" value="SDR_fam"/>
</dbReference>
<keyword evidence="2" id="KW-0560">Oxidoreductase</keyword>
<evidence type="ECO:0000313" key="4">
    <source>
        <dbReference type="EMBL" id="TNC50398.1"/>
    </source>
</evidence>
<organism evidence="4 5">
    <name type="scientific">Rubellimicrobium rubrum</name>
    <dbReference type="NCBI Taxonomy" id="2585369"/>
    <lineage>
        <taxon>Bacteria</taxon>
        <taxon>Pseudomonadati</taxon>
        <taxon>Pseudomonadota</taxon>
        <taxon>Alphaproteobacteria</taxon>
        <taxon>Rhodobacterales</taxon>
        <taxon>Roseobacteraceae</taxon>
        <taxon>Rubellimicrobium</taxon>
    </lineage>
</organism>
<dbReference type="InterPro" id="IPR036291">
    <property type="entry name" value="NAD(P)-bd_dom_sf"/>
</dbReference>
<dbReference type="Gene3D" id="3.40.50.720">
    <property type="entry name" value="NAD(P)-binding Rossmann-like Domain"/>
    <property type="match status" value="1"/>
</dbReference>
<accession>A0A5C4MXP3</accession>
<evidence type="ECO:0000313" key="5">
    <source>
        <dbReference type="Proteomes" id="UP000305887"/>
    </source>
</evidence>
<dbReference type="PRINTS" id="PR00080">
    <property type="entry name" value="SDRFAMILY"/>
</dbReference>
<dbReference type="GO" id="GO:0016491">
    <property type="term" value="F:oxidoreductase activity"/>
    <property type="evidence" value="ECO:0007669"/>
    <property type="project" value="UniProtKB-KW"/>
</dbReference>
<reference evidence="4 5" key="1">
    <citation type="submission" date="2019-06" db="EMBL/GenBank/DDBJ databases">
        <title>YIM 131921 draft genome.</title>
        <authorList>
            <person name="Jiang L."/>
        </authorList>
    </citation>
    <scope>NUCLEOTIDE SEQUENCE [LARGE SCALE GENOMIC DNA]</scope>
    <source>
        <strain evidence="4 5">YIM 131921</strain>
    </source>
</reference>
<dbReference type="RefSeq" id="WP_139076194.1">
    <property type="nucleotide sequence ID" value="NZ_VDFU01000007.1"/>
</dbReference>
<evidence type="ECO:0000256" key="3">
    <source>
        <dbReference type="RuleBase" id="RU000363"/>
    </source>
</evidence>
<comment type="caution">
    <text evidence="4">The sequence shown here is derived from an EMBL/GenBank/DDBJ whole genome shotgun (WGS) entry which is preliminary data.</text>
</comment>
<dbReference type="PANTHER" id="PTHR44196:SF1">
    <property type="entry name" value="DEHYDROGENASE_REDUCTASE SDR FAMILY MEMBER 7B"/>
    <property type="match status" value="1"/>
</dbReference>
<proteinExistence type="inferred from homology"/>
<dbReference type="PANTHER" id="PTHR44196">
    <property type="entry name" value="DEHYDROGENASE/REDUCTASE SDR FAMILY MEMBER 7B"/>
    <property type="match status" value="1"/>
</dbReference>
<name>A0A5C4MXP3_9RHOB</name>
<dbReference type="CDD" id="cd05233">
    <property type="entry name" value="SDR_c"/>
    <property type="match status" value="1"/>
</dbReference>
<sequence>MNDGAIVVTNAESRLGQALCRELSLRGHAVVGLVRKHSNSTTMPDLQTGRFRTQICNVADPLAVSTAFERIRAALGPIDILINNTSLHPRRDIMDESAHSFMDTIAINLGGTVNCTREALNDMVRRGQGRIVDVGGPVAPGSMPGSIAYTVSRGATQIFSRALVADLADRFPRIVISHWMPEPVREGPRGSRPIGIETLAHWGASLALMRDPNLNGTIWELDRELPPARSFVRRVADRVLWQTPHIRRLPSFQLAQDTAASIQGMV</sequence>
<dbReference type="Pfam" id="PF00106">
    <property type="entry name" value="adh_short"/>
    <property type="match status" value="1"/>
</dbReference>
<dbReference type="Proteomes" id="UP000305887">
    <property type="component" value="Unassembled WGS sequence"/>
</dbReference>
<dbReference type="EMBL" id="VDFU01000007">
    <property type="protein sequence ID" value="TNC50398.1"/>
    <property type="molecule type" value="Genomic_DNA"/>
</dbReference>
<dbReference type="AlphaFoldDB" id="A0A5C4MXP3"/>
<protein>
    <submittedName>
        <fullName evidence="4">SDR family oxidoreductase</fullName>
    </submittedName>
</protein>
<evidence type="ECO:0000256" key="2">
    <source>
        <dbReference type="ARBA" id="ARBA00023002"/>
    </source>
</evidence>
<dbReference type="GO" id="GO:0016020">
    <property type="term" value="C:membrane"/>
    <property type="evidence" value="ECO:0007669"/>
    <property type="project" value="TreeGrafter"/>
</dbReference>
<gene>
    <name evidence="4" type="ORF">FHG66_07805</name>
</gene>